<proteinExistence type="predicted"/>
<sequence length="260" mass="26392">MPPALRPAALAAALLLLGAATGCSMLAAPGTQVPGEPAPVPPKQVVLAAAQALDDTGGARIEVVREGPDGRRTASGTLVWGDRDEAALAVTDELGSGRLTLHDGAIDLVYQGAAPKHADRGTAESLDPKAGIDPGGYAGGWMSTLVTNPGSRAYAMARTDRLGSLGGEQLAGVTAAHYRGTVPVADYFGADGELSTQRLAALVDWYRQRGVAQIGYDVWVGPGRRLLRLRETARGSAGTTVTTTDVSVPGAGDTASAAAG</sequence>
<dbReference type="OrthoDB" id="4191864at2"/>
<accession>A0A1E7NAC0</accession>
<dbReference type="Proteomes" id="UP000037395">
    <property type="component" value="Unassembled WGS sequence"/>
</dbReference>
<evidence type="ECO:0000313" key="3">
    <source>
        <dbReference type="EMBL" id="GGU90810.1"/>
    </source>
</evidence>
<dbReference type="GeneID" id="97488007"/>
<dbReference type="Gene3D" id="2.50.20.20">
    <property type="match status" value="1"/>
</dbReference>
<feature type="region of interest" description="Disordered" evidence="1">
    <location>
        <begin position="238"/>
        <end position="260"/>
    </location>
</feature>
<reference evidence="4" key="4">
    <citation type="submission" date="2016-08" db="EMBL/GenBank/DDBJ databases">
        <title>Sequencing, Assembly and Comparative Genomics of S. aureofaciens ATCC 10762.</title>
        <authorList>
            <person name="Gradnigo J.S."/>
            <person name="Johnson N."/>
            <person name="Somerville G.A."/>
        </authorList>
    </citation>
    <scope>NUCLEOTIDE SEQUENCE [LARGE SCALE GENOMIC DNA]</scope>
    <source>
        <strain evidence="4">ATCC 10762</strain>
    </source>
</reference>
<protein>
    <recommendedName>
        <fullName evidence="6">Lipoprotein</fullName>
    </recommendedName>
</protein>
<evidence type="ECO:0000256" key="2">
    <source>
        <dbReference type="SAM" id="SignalP"/>
    </source>
</evidence>
<evidence type="ECO:0008006" key="6">
    <source>
        <dbReference type="Google" id="ProtNLM"/>
    </source>
</evidence>
<keyword evidence="5" id="KW-1185">Reference proteome</keyword>
<name>A0A1E7NAC0_KITAU</name>
<dbReference type="KEGG" id="kau:B6264_14120"/>
<comment type="caution">
    <text evidence="4">The sequence shown here is derived from an EMBL/GenBank/DDBJ whole genome shotgun (WGS) entry which is preliminary data.</text>
</comment>
<dbReference type="RefSeq" id="WP_030290440.1">
    <property type="nucleotide sequence ID" value="NZ_BMUB01000013.1"/>
</dbReference>
<reference evidence="5" key="3">
    <citation type="submission" date="2016-08" db="EMBL/GenBank/DDBJ databases">
        <title>Sequencing, assembly and comparative genomics of S. aureofaciens ATCC 10762.</title>
        <authorList>
            <person name="Gradnigo J.S."/>
            <person name="Johnson N."/>
            <person name="Somerville G.A."/>
        </authorList>
    </citation>
    <scope>NUCLEOTIDE SEQUENCE [LARGE SCALE GENOMIC DNA]</scope>
    <source>
        <strain evidence="5">ATCC 10762 / DSM 40127 / CCM 3239 / JCM 4008 / LMG 5968 / NBRC 12843 / NCIMB 8234 / A-377</strain>
    </source>
</reference>
<gene>
    <name evidence="3" type="ORF">GCM10010502_49930</name>
    <name evidence="4" type="ORF">HS99_0025335</name>
</gene>
<feature type="chain" id="PRO_5015064100" description="Lipoprotein" evidence="2">
    <location>
        <begin position="28"/>
        <end position="260"/>
    </location>
</feature>
<organism evidence="4 5">
    <name type="scientific">Kitasatospora aureofaciens</name>
    <name type="common">Streptomyces aureofaciens</name>
    <dbReference type="NCBI Taxonomy" id="1894"/>
    <lineage>
        <taxon>Bacteria</taxon>
        <taxon>Bacillati</taxon>
        <taxon>Actinomycetota</taxon>
        <taxon>Actinomycetes</taxon>
        <taxon>Kitasatosporales</taxon>
        <taxon>Streptomycetaceae</taxon>
        <taxon>Kitasatospora</taxon>
    </lineage>
</organism>
<dbReference type="AlphaFoldDB" id="A0A1E7NAC0"/>
<keyword evidence="2" id="KW-0732">Signal</keyword>
<dbReference type="Proteomes" id="UP000610124">
    <property type="component" value="Unassembled WGS sequence"/>
</dbReference>
<evidence type="ECO:0000313" key="4">
    <source>
        <dbReference type="EMBL" id="OEV37631.1"/>
    </source>
</evidence>
<evidence type="ECO:0000256" key="1">
    <source>
        <dbReference type="SAM" id="MobiDB-lite"/>
    </source>
</evidence>
<reference evidence="3" key="1">
    <citation type="journal article" date="2014" name="Int. J. Syst. Evol. Microbiol.">
        <title>Complete genome sequence of Corynebacterium casei LMG S-19264T (=DSM 44701T), isolated from a smear-ripened cheese.</title>
        <authorList>
            <consortium name="US DOE Joint Genome Institute (JGI-PGF)"/>
            <person name="Walter F."/>
            <person name="Albersmeier A."/>
            <person name="Kalinowski J."/>
            <person name="Ruckert C."/>
        </authorList>
    </citation>
    <scope>NUCLEOTIDE SEQUENCE</scope>
    <source>
        <strain evidence="3">JCM 4434</strain>
    </source>
</reference>
<dbReference type="PROSITE" id="PS51257">
    <property type="entry name" value="PROKAR_LIPOPROTEIN"/>
    <property type="match status" value="1"/>
</dbReference>
<dbReference type="EMBL" id="BMUB01000013">
    <property type="protein sequence ID" value="GGU90810.1"/>
    <property type="molecule type" value="Genomic_DNA"/>
</dbReference>
<accession>A0A8H9HVG5</accession>
<dbReference type="EMBL" id="JPRF03000019">
    <property type="protein sequence ID" value="OEV37631.1"/>
    <property type="molecule type" value="Genomic_DNA"/>
</dbReference>
<reference evidence="4 5" key="2">
    <citation type="submission" date="2014-07" db="EMBL/GenBank/DDBJ databases">
        <authorList>
            <person name="Zhang J.E."/>
            <person name="Yang H."/>
            <person name="Guo J."/>
            <person name="Deng Z."/>
            <person name="Luo H."/>
            <person name="Luo M."/>
            <person name="Zhao B."/>
        </authorList>
    </citation>
    <scope>NUCLEOTIDE SEQUENCE [LARGE SCALE GENOMIC DNA]</scope>
    <source>
        <strain evidence="4">ATCC 10762</strain>
        <strain evidence="5">ATCC 10762 / DSM 40127 / CCM 3239 / JCM 4008 / LMG 5968 / NBRC 12843 / NCIMB 8234 / A-377</strain>
    </source>
</reference>
<evidence type="ECO:0000313" key="5">
    <source>
        <dbReference type="Proteomes" id="UP000037395"/>
    </source>
</evidence>
<feature type="signal peptide" evidence="2">
    <location>
        <begin position="1"/>
        <end position="27"/>
    </location>
</feature>
<reference evidence="3" key="5">
    <citation type="submission" date="2020-09" db="EMBL/GenBank/DDBJ databases">
        <authorList>
            <person name="Sun Q."/>
            <person name="Ohkuma M."/>
        </authorList>
    </citation>
    <scope>NUCLEOTIDE SEQUENCE</scope>
    <source>
        <strain evidence="3">JCM 4434</strain>
    </source>
</reference>